<comment type="catalytic activity">
    <reaction evidence="1">
        <text>Random hydrolysis of (1-&gt;6)-alpha-D-mannosidic linkages in unbranched (1-&gt;6)-mannans.</text>
        <dbReference type="EC" id="3.2.1.101"/>
    </reaction>
</comment>
<feature type="compositionally biased region" description="Low complexity" evidence="10">
    <location>
        <begin position="416"/>
        <end position="509"/>
    </location>
</feature>
<keyword evidence="6" id="KW-0378">Hydrolase</keyword>
<dbReference type="FunFam" id="1.50.10.20:FF:000006">
    <property type="entry name" value="Mannan endo-1,6-alpha-mannosidase"/>
    <property type="match status" value="1"/>
</dbReference>
<dbReference type="GO" id="GO:0012505">
    <property type="term" value="C:endomembrane system"/>
    <property type="evidence" value="ECO:0007669"/>
    <property type="project" value="UniProtKB-SubCell"/>
</dbReference>
<proteinExistence type="inferred from homology"/>
<sequence>MRFFDIIGAVLLPFFALAPGAASIEFDPESEDSIRTAARQYAYGLMSLYKNNASSTAPQDVGIWPQPHYWWEGGAAWGGVIEYSMFTGDQSHTKTLQQALTANYGPANDFILEHRRSQTGNDDQAFWSLAVMSALEYQFPDPEKAPAAYLDVAVNSFNNIMSRWDEGSCEGGLKWQIYPENAYGYNYKNSISNGCAFALGARLARYTGNQTYADNAVKIYDWTKKVGLISDIFEVFDGSDDKKNCEQVADKTQWSYNNAMFLHGSAFMFDYTKGDKTWKDRTAGFLKHAELLFFKPYENATDIMYEWACETGESGRHCNLDQQSFKAYLSRFMAKTAMLAPFTKDTITKYLKASAVGAAKSCSGADSTCGSKWYDGKWDGTSGVGQQLSALEVTQALLMLKKGIMPVKKGETKPEPSASATPKPSSTPAATPVPASSSQAQPPASSSHASPPAASSQASLSTSSVQAPPSVPSSVAASSIKATPPASSSVVPSHSSSANAHLSSAPLASVKPSAGSSTNATLSARPSSTACSKSDGSCTCTPTTTTTIFVPPVSQTRPPVVSSISTTVVSAAPPAISVNGTIPRPSASSSPPPQFEGVAANVKISGVSMLAALVVAMAIGTL</sequence>
<dbReference type="OrthoDB" id="4187847at2759"/>
<name>A0A6A7AD37_9PLEO</name>
<dbReference type="InterPro" id="IPR014480">
    <property type="entry name" value="Mannan-1_6-alpha_mannosidase"/>
</dbReference>
<dbReference type="Gene3D" id="1.50.10.20">
    <property type="match status" value="1"/>
</dbReference>
<accession>A0A6A7AD37</accession>
<evidence type="ECO:0000256" key="10">
    <source>
        <dbReference type="SAM" id="MobiDB-lite"/>
    </source>
</evidence>
<keyword evidence="9" id="KW-0326">Glycosidase</keyword>
<dbReference type="Proteomes" id="UP000799424">
    <property type="component" value="Unassembled WGS sequence"/>
</dbReference>
<feature type="compositionally biased region" description="Polar residues" evidence="10">
    <location>
        <begin position="514"/>
        <end position="537"/>
    </location>
</feature>
<comment type="similarity">
    <text evidence="3">Belongs to the glycosyl hydrolase 76 family.</text>
</comment>
<dbReference type="GO" id="GO:0009272">
    <property type="term" value="P:fungal-type cell wall biogenesis"/>
    <property type="evidence" value="ECO:0007669"/>
    <property type="project" value="TreeGrafter"/>
</dbReference>
<keyword evidence="13" id="KW-1185">Reference proteome</keyword>
<dbReference type="EC" id="3.2.1.101" evidence="4"/>
<feature type="region of interest" description="Disordered" evidence="10">
    <location>
        <begin position="407"/>
        <end position="537"/>
    </location>
</feature>
<keyword evidence="7" id="KW-0472">Membrane</keyword>
<dbReference type="GO" id="GO:0016052">
    <property type="term" value="P:carbohydrate catabolic process"/>
    <property type="evidence" value="ECO:0007669"/>
    <property type="project" value="InterPro"/>
</dbReference>
<evidence type="ECO:0000256" key="8">
    <source>
        <dbReference type="ARBA" id="ARBA00023180"/>
    </source>
</evidence>
<dbReference type="GO" id="GO:0008496">
    <property type="term" value="F:mannan endo-1,6-alpha-mannosidase activity"/>
    <property type="evidence" value="ECO:0007669"/>
    <property type="project" value="UniProtKB-EC"/>
</dbReference>
<protein>
    <recommendedName>
        <fullName evidence="4">mannan endo-1,6-alpha-mannosidase</fullName>
        <ecNumber evidence="4">3.2.1.101</ecNumber>
    </recommendedName>
</protein>
<dbReference type="Pfam" id="PF03663">
    <property type="entry name" value="Glyco_hydro_76"/>
    <property type="match status" value="1"/>
</dbReference>
<gene>
    <name evidence="12" type="ORF">CC86DRAFT_452923</name>
</gene>
<dbReference type="SUPFAM" id="SSF48208">
    <property type="entry name" value="Six-hairpin glycosidases"/>
    <property type="match status" value="1"/>
</dbReference>
<dbReference type="PANTHER" id="PTHR12145:SF36">
    <property type="entry name" value="MANNAN ENDO-1,6-ALPHA-MANNOSIDASE DCW1"/>
    <property type="match status" value="1"/>
</dbReference>
<evidence type="ECO:0000256" key="6">
    <source>
        <dbReference type="ARBA" id="ARBA00022801"/>
    </source>
</evidence>
<evidence type="ECO:0000313" key="13">
    <source>
        <dbReference type="Proteomes" id="UP000799424"/>
    </source>
</evidence>
<evidence type="ECO:0000256" key="11">
    <source>
        <dbReference type="SAM" id="SignalP"/>
    </source>
</evidence>
<feature type="signal peptide" evidence="11">
    <location>
        <begin position="1"/>
        <end position="23"/>
    </location>
</feature>
<keyword evidence="8" id="KW-0325">Glycoprotein</keyword>
<keyword evidence="5 11" id="KW-0732">Signal</keyword>
<evidence type="ECO:0000313" key="12">
    <source>
        <dbReference type="EMBL" id="KAF2830505.1"/>
    </source>
</evidence>
<evidence type="ECO:0000256" key="3">
    <source>
        <dbReference type="ARBA" id="ARBA00009699"/>
    </source>
</evidence>
<dbReference type="InterPro" id="IPR008928">
    <property type="entry name" value="6-hairpin_glycosidase_sf"/>
</dbReference>
<evidence type="ECO:0000256" key="5">
    <source>
        <dbReference type="ARBA" id="ARBA00022729"/>
    </source>
</evidence>
<evidence type="ECO:0000256" key="7">
    <source>
        <dbReference type="ARBA" id="ARBA00023136"/>
    </source>
</evidence>
<evidence type="ECO:0000256" key="2">
    <source>
        <dbReference type="ARBA" id="ARBA00004308"/>
    </source>
</evidence>
<evidence type="ECO:0000256" key="9">
    <source>
        <dbReference type="ARBA" id="ARBA00023295"/>
    </source>
</evidence>
<evidence type="ECO:0000256" key="4">
    <source>
        <dbReference type="ARBA" id="ARBA00012350"/>
    </source>
</evidence>
<organism evidence="12 13">
    <name type="scientific">Ophiobolus disseminans</name>
    <dbReference type="NCBI Taxonomy" id="1469910"/>
    <lineage>
        <taxon>Eukaryota</taxon>
        <taxon>Fungi</taxon>
        <taxon>Dikarya</taxon>
        <taxon>Ascomycota</taxon>
        <taxon>Pezizomycotina</taxon>
        <taxon>Dothideomycetes</taxon>
        <taxon>Pleosporomycetidae</taxon>
        <taxon>Pleosporales</taxon>
        <taxon>Pleosporineae</taxon>
        <taxon>Phaeosphaeriaceae</taxon>
        <taxon>Ophiobolus</taxon>
    </lineage>
</organism>
<dbReference type="EMBL" id="MU006219">
    <property type="protein sequence ID" value="KAF2830505.1"/>
    <property type="molecule type" value="Genomic_DNA"/>
</dbReference>
<feature type="chain" id="PRO_5025567935" description="mannan endo-1,6-alpha-mannosidase" evidence="11">
    <location>
        <begin position="24"/>
        <end position="622"/>
    </location>
</feature>
<dbReference type="PANTHER" id="PTHR12145">
    <property type="entry name" value="MANNAN ENDO-1,6-ALPHA-MANNOSIDASE DCW1"/>
    <property type="match status" value="1"/>
</dbReference>
<evidence type="ECO:0000256" key="1">
    <source>
        <dbReference type="ARBA" id="ARBA00001452"/>
    </source>
</evidence>
<comment type="subcellular location">
    <subcellularLocation>
        <location evidence="2">Endomembrane system</location>
    </subcellularLocation>
</comment>
<reference evidence="12" key="1">
    <citation type="journal article" date="2020" name="Stud. Mycol.">
        <title>101 Dothideomycetes genomes: a test case for predicting lifestyles and emergence of pathogens.</title>
        <authorList>
            <person name="Haridas S."/>
            <person name="Albert R."/>
            <person name="Binder M."/>
            <person name="Bloem J."/>
            <person name="Labutti K."/>
            <person name="Salamov A."/>
            <person name="Andreopoulos B."/>
            <person name="Baker S."/>
            <person name="Barry K."/>
            <person name="Bills G."/>
            <person name="Bluhm B."/>
            <person name="Cannon C."/>
            <person name="Castanera R."/>
            <person name="Culley D."/>
            <person name="Daum C."/>
            <person name="Ezra D."/>
            <person name="Gonzalez J."/>
            <person name="Henrissat B."/>
            <person name="Kuo A."/>
            <person name="Liang C."/>
            <person name="Lipzen A."/>
            <person name="Lutzoni F."/>
            <person name="Magnuson J."/>
            <person name="Mondo S."/>
            <person name="Nolan M."/>
            <person name="Ohm R."/>
            <person name="Pangilinan J."/>
            <person name="Park H.-J."/>
            <person name="Ramirez L."/>
            <person name="Alfaro M."/>
            <person name="Sun H."/>
            <person name="Tritt A."/>
            <person name="Yoshinaga Y."/>
            <person name="Zwiers L.-H."/>
            <person name="Turgeon B."/>
            <person name="Goodwin S."/>
            <person name="Spatafora J."/>
            <person name="Crous P."/>
            <person name="Grigoriev I."/>
        </authorList>
    </citation>
    <scope>NUCLEOTIDE SEQUENCE</scope>
    <source>
        <strain evidence="12">CBS 113818</strain>
    </source>
</reference>
<dbReference type="AlphaFoldDB" id="A0A6A7AD37"/>
<dbReference type="InterPro" id="IPR005198">
    <property type="entry name" value="Glyco_hydro_76"/>
</dbReference>